<keyword evidence="2" id="KW-0812">Transmembrane</keyword>
<feature type="transmembrane region" description="Helical" evidence="2">
    <location>
        <begin position="411"/>
        <end position="431"/>
    </location>
</feature>
<organism evidence="3 4">
    <name type="scientific">Microbacterium koreense</name>
    <dbReference type="NCBI Taxonomy" id="323761"/>
    <lineage>
        <taxon>Bacteria</taxon>
        <taxon>Bacillati</taxon>
        <taxon>Actinomycetota</taxon>
        <taxon>Actinomycetes</taxon>
        <taxon>Micrococcales</taxon>
        <taxon>Microbacteriaceae</taxon>
        <taxon>Microbacterium</taxon>
    </lineage>
</organism>
<feature type="region of interest" description="Disordered" evidence="1">
    <location>
        <begin position="437"/>
        <end position="464"/>
    </location>
</feature>
<dbReference type="RefSeq" id="WP_378749564.1">
    <property type="nucleotide sequence ID" value="NZ_JBHSSV010000001.1"/>
</dbReference>
<evidence type="ECO:0000256" key="1">
    <source>
        <dbReference type="SAM" id="MobiDB-lite"/>
    </source>
</evidence>
<keyword evidence="2" id="KW-1133">Transmembrane helix</keyword>
<feature type="transmembrane region" description="Helical" evidence="2">
    <location>
        <begin position="45"/>
        <end position="68"/>
    </location>
</feature>
<protein>
    <recommendedName>
        <fullName evidence="5">Integral membrane protein</fullName>
    </recommendedName>
</protein>
<evidence type="ECO:0000313" key="4">
    <source>
        <dbReference type="Proteomes" id="UP001597042"/>
    </source>
</evidence>
<sequence>MTDSPAVEIESDAALIARIRQLEKENAELSGASAKERPAGSRWRAIASALCIAIAAILVPVSIVGAWARVQLVDEDAFVQTLAPLAEDPAVQEMIIDQTMDAVTTQVDFAELTGSVFDGIAELGLPPRAADALALLEAPAAQGLEGLVSQTVTAVIESAAFAEVWSVATRAAHRALTTAATSDGGGLVVRTADGVGIQVGVIVERVQQTLVDQGVSVAQFIPAVDRVIIVGEGTGLDAVRVGYTIADALGWWLPVLTLALFGLGIALARRRGVAVMGTGIGMALSAGALAATFSIGQTAVALAAGNLDISPSALDVIYGRIVDGMTQTAVVLSMLGVFVALLGWVMSGSRTAVSVRTAARTTNAAVRTRLRARGLDTGAFGTWIGEHRVLVRTIVAVLGVLWLFSLRPLSLGDALLVIAVSFLVAWVLELLQRRPAEAPNGADDETDDAVDRDVDVDAESITTS</sequence>
<dbReference type="EMBL" id="JBHTIM010000001">
    <property type="protein sequence ID" value="MFD0781872.1"/>
    <property type="molecule type" value="Genomic_DNA"/>
</dbReference>
<feature type="transmembrane region" description="Helical" evidence="2">
    <location>
        <begin position="389"/>
        <end position="405"/>
    </location>
</feature>
<reference evidence="4" key="1">
    <citation type="journal article" date="2019" name="Int. J. Syst. Evol. Microbiol.">
        <title>The Global Catalogue of Microorganisms (GCM) 10K type strain sequencing project: providing services to taxonomists for standard genome sequencing and annotation.</title>
        <authorList>
            <consortium name="The Broad Institute Genomics Platform"/>
            <consortium name="The Broad Institute Genome Sequencing Center for Infectious Disease"/>
            <person name="Wu L."/>
            <person name="Ma J."/>
        </authorList>
    </citation>
    <scope>NUCLEOTIDE SEQUENCE [LARGE SCALE GENOMIC DNA]</scope>
    <source>
        <strain evidence="4">CCUG 50754</strain>
    </source>
</reference>
<comment type="caution">
    <text evidence="3">The sequence shown here is derived from an EMBL/GenBank/DDBJ whole genome shotgun (WGS) entry which is preliminary data.</text>
</comment>
<evidence type="ECO:0008006" key="5">
    <source>
        <dbReference type="Google" id="ProtNLM"/>
    </source>
</evidence>
<evidence type="ECO:0000256" key="2">
    <source>
        <dbReference type="SAM" id="Phobius"/>
    </source>
</evidence>
<feature type="transmembrane region" description="Helical" evidence="2">
    <location>
        <begin position="324"/>
        <end position="346"/>
    </location>
</feature>
<name>A0ABW2ZT94_9MICO</name>
<feature type="transmembrane region" description="Helical" evidence="2">
    <location>
        <begin position="280"/>
        <end position="304"/>
    </location>
</feature>
<feature type="transmembrane region" description="Helical" evidence="2">
    <location>
        <begin position="249"/>
        <end position="268"/>
    </location>
</feature>
<keyword evidence="2" id="KW-0472">Membrane</keyword>
<dbReference type="Proteomes" id="UP001597042">
    <property type="component" value="Unassembled WGS sequence"/>
</dbReference>
<gene>
    <name evidence="3" type="ORF">ACFQZV_11280</name>
</gene>
<keyword evidence="4" id="KW-1185">Reference proteome</keyword>
<accession>A0ABW2ZT94</accession>
<proteinExistence type="predicted"/>
<evidence type="ECO:0000313" key="3">
    <source>
        <dbReference type="EMBL" id="MFD0781872.1"/>
    </source>
</evidence>